<dbReference type="Proteomes" id="UP000231693">
    <property type="component" value="Unassembled WGS sequence"/>
</dbReference>
<feature type="compositionally biased region" description="Polar residues" evidence="1">
    <location>
        <begin position="141"/>
        <end position="150"/>
    </location>
</feature>
<evidence type="ECO:0000313" key="2">
    <source>
        <dbReference type="EMBL" id="PJJ73783.1"/>
    </source>
</evidence>
<comment type="caution">
    <text evidence="2">The sequence shown here is derived from an EMBL/GenBank/DDBJ whole genome shotgun (WGS) entry which is preliminary data.</text>
</comment>
<evidence type="ECO:0000313" key="3">
    <source>
        <dbReference type="Proteomes" id="UP000231693"/>
    </source>
</evidence>
<gene>
    <name evidence="2" type="ORF">CLV28_1261</name>
</gene>
<feature type="compositionally biased region" description="Polar residues" evidence="1">
    <location>
        <begin position="46"/>
        <end position="62"/>
    </location>
</feature>
<feature type="compositionally biased region" description="Basic residues" evidence="1">
    <location>
        <begin position="67"/>
        <end position="86"/>
    </location>
</feature>
<protein>
    <submittedName>
        <fullName evidence="2">Uncharacterized protein</fullName>
    </submittedName>
</protein>
<dbReference type="EMBL" id="PGFE01000002">
    <property type="protein sequence ID" value="PJJ73783.1"/>
    <property type="molecule type" value="Genomic_DNA"/>
</dbReference>
<organism evidence="2 3">
    <name type="scientific">Sediminihabitans luteus</name>
    <dbReference type="NCBI Taxonomy" id="1138585"/>
    <lineage>
        <taxon>Bacteria</taxon>
        <taxon>Bacillati</taxon>
        <taxon>Actinomycetota</taxon>
        <taxon>Actinomycetes</taxon>
        <taxon>Micrococcales</taxon>
        <taxon>Cellulomonadaceae</taxon>
        <taxon>Sediminihabitans</taxon>
    </lineage>
</organism>
<name>A0A2M9CPH4_9CELL</name>
<feature type="region of interest" description="Disordered" evidence="1">
    <location>
        <begin position="1"/>
        <end position="111"/>
    </location>
</feature>
<feature type="region of interest" description="Disordered" evidence="1">
    <location>
        <begin position="138"/>
        <end position="181"/>
    </location>
</feature>
<accession>A0A2M9CPH4</accession>
<proteinExistence type="predicted"/>
<feature type="compositionally biased region" description="Basic and acidic residues" evidence="1">
    <location>
        <begin position="301"/>
        <end position="312"/>
    </location>
</feature>
<reference evidence="2 3" key="1">
    <citation type="submission" date="2017-11" db="EMBL/GenBank/DDBJ databases">
        <title>Genomic Encyclopedia of Archaeal and Bacterial Type Strains, Phase II (KMG-II): From Individual Species to Whole Genera.</title>
        <authorList>
            <person name="Goeker M."/>
        </authorList>
    </citation>
    <scope>NUCLEOTIDE SEQUENCE [LARGE SCALE GENOMIC DNA]</scope>
    <source>
        <strain evidence="2 3">DSM 25478</strain>
    </source>
</reference>
<dbReference type="AlphaFoldDB" id="A0A2M9CPH4"/>
<keyword evidence="3" id="KW-1185">Reference proteome</keyword>
<evidence type="ECO:0000256" key="1">
    <source>
        <dbReference type="SAM" id="MobiDB-lite"/>
    </source>
</evidence>
<sequence length="312" mass="35014">MSRARCRSPGTTNSPRLRLPPDRHPSEIDTQSQPARSTRDRRLDQQSRTVEQTQIRRLNQEATPRGHTGRAGHRHRQSRAHQRKFLRTSGSYQSAPRMEDPLAHRSRTAPAPSGHLQLLRWAIRGSFSVLRGTRAAAVPVGTQQRPSSNHPGRVRSDRLAPPRPSSCSTYNAAADESTGENTPQLICRVTSYALVVGRPRRDFTVRHPPLKLPSAPPSNGATEDSGNPRPQEHGPQSLRHRTSSPRLCDRGESISRTPVRIRLFRAGERWTIRIPSLHSEPPGSPRRRPGCQVPRRTVGLRRSDRRNPIPSK</sequence>
<feature type="region of interest" description="Disordered" evidence="1">
    <location>
        <begin position="204"/>
        <end position="253"/>
    </location>
</feature>
<feature type="region of interest" description="Disordered" evidence="1">
    <location>
        <begin position="274"/>
        <end position="312"/>
    </location>
</feature>